<reference evidence="2 3" key="1">
    <citation type="submission" date="2024-02" db="EMBL/GenBank/DDBJ databases">
        <authorList>
            <person name="Vignale AGUSTIN F."/>
            <person name="Sosa J E."/>
            <person name="Modenutti C."/>
        </authorList>
    </citation>
    <scope>NUCLEOTIDE SEQUENCE [LARGE SCALE GENOMIC DNA]</scope>
</reference>
<feature type="region of interest" description="Disordered" evidence="1">
    <location>
        <begin position="48"/>
        <end position="76"/>
    </location>
</feature>
<accession>A0ABC8V2R9</accession>
<proteinExistence type="predicted"/>
<evidence type="ECO:0000313" key="2">
    <source>
        <dbReference type="EMBL" id="CAK9187641.1"/>
    </source>
</evidence>
<evidence type="ECO:0000313" key="3">
    <source>
        <dbReference type="Proteomes" id="UP001642360"/>
    </source>
</evidence>
<organism evidence="2 3">
    <name type="scientific">Ilex paraguariensis</name>
    <name type="common">yerba mate</name>
    <dbReference type="NCBI Taxonomy" id="185542"/>
    <lineage>
        <taxon>Eukaryota</taxon>
        <taxon>Viridiplantae</taxon>
        <taxon>Streptophyta</taxon>
        <taxon>Embryophyta</taxon>
        <taxon>Tracheophyta</taxon>
        <taxon>Spermatophyta</taxon>
        <taxon>Magnoliopsida</taxon>
        <taxon>eudicotyledons</taxon>
        <taxon>Gunneridae</taxon>
        <taxon>Pentapetalae</taxon>
        <taxon>asterids</taxon>
        <taxon>campanulids</taxon>
        <taxon>Aquifoliales</taxon>
        <taxon>Aquifoliaceae</taxon>
        <taxon>Ilex</taxon>
    </lineage>
</organism>
<gene>
    <name evidence="2" type="ORF">ILEXP_LOCUS58218</name>
</gene>
<dbReference type="AlphaFoldDB" id="A0ABC8V2R9"/>
<feature type="non-terminal residue" evidence="2">
    <location>
        <position position="115"/>
    </location>
</feature>
<evidence type="ECO:0000256" key="1">
    <source>
        <dbReference type="SAM" id="MobiDB-lite"/>
    </source>
</evidence>
<dbReference type="Proteomes" id="UP001642360">
    <property type="component" value="Unassembled WGS sequence"/>
</dbReference>
<name>A0ABC8V2R9_9AQUA</name>
<dbReference type="EMBL" id="CAUOFW020010057">
    <property type="protein sequence ID" value="CAK9187641.1"/>
    <property type="molecule type" value="Genomic_DNA"/>
</dbReference>
<protein>
    <submittedName>
        <fullName evidence="2">Uncharacterized protein</fullName>
    </submittedName>
</protein>
<keyword evidence="3" id="KW-1185">Reference proteome</keyword>
<comment type="caution">
    <text evidence="2">The sequence shown here is derived from an EMBL/GenBank/DDBJ whole genome shotgun (WGS) entry which is preliminary data.</text>
</comment>
<sequence length="115" mass="12277">MESRKATQGSTGVDAIRGKLVVTLIDMDLITLPKEVAAPAPRDAQYKLAGARGASSTGIGHTRDTGDSRQSAGGNAHKVQCEGCDAWRVTPNRSWEMMLVLRGCQVVLRNAWALA</sequence>